<dbReference type="OrthoDB" id="8779134at2"/>
<organism evidence="2 3">
    <name type="scientific">Noviherbaspirillum cavernae</name>
    <dbReference type="NCBI Taxonomy" id="2320862"/>
    <lineage>
        <taxon>Bacteria</taxon>
        <taxon>Pseudomonadati</taxon>
        <taxon>Pseudomonadota</taxon>
        <taxon>Betaproteobacteria</taxon>
        <taxon>Burkholderiales</taxon>
        <taxon>Oxalobacteraceae</taxon>
        <taxon>Noviherbaspirillum</taxon>
    </lineage>
</organism>
<evidence type="ECO:0000256" key="1">
    <source>
        <dbReference type="SAM" id="Coils"/>
    </source>
</evidence>
<reference evidence="2 3" key="1">
    <citation type="submission" date="2018-09" db="EMBL/GenBank/DDBJ databases">
        <authorList>
            <person name="Zhu H."/>
        </authorList>
    </citation>
    <scope>NUCLEOTIDE SEQUENCE [LARGE SCALE GENOMIC DNA]</scope>
    <source>
        <strain evidence="2 3">K2R10-39</strain>
    </source>
</reference>
<dbReference type="AlphaFoldDB" id="A0A418WV66"/>
<name>A0A418WV66_9BURK</name>
<evidence type="ECO:0000313" key="3">
    <source>
        <dbReference type="Proteomes" id="UP000285190"/>
    </source>
</evidence>
<feature type="coiled-coil region" evidence="1">
    <location>
        <begin position="15"/>
        <end position="49"/>
    </location>
</feature>
<keyword evidence="3" id="KW-1185">Reference proteome</keyword>
<proteinExistence type="predicted"/>
<evidence type="ECO:0000313" key="2">
    <source>
        <dbReference type="EMBL" id="RJF96604.1"/>
    </source>
</evidence>
<dbReference type="RefSeq" id="WP_119742649.1">
    <property type="nucleotide sequence ID" value="NZ_QYUN01000003.1"/>
</dbReference>
<protein>
    <submittedName>
        <fullName evidence="2">Uncharacterized protein</fullName>
    </submittedName>
</protein>
<gene>
    <name evidence="2" type="ORF">D3870_19405</name>
</gene>
<sequence length="102" mass="11795">MEQSKQQESERHDSLAKLLAMVEKAAQAIEQLQAKAELQHRRIMEFEQAESTLRQDAERYRRFRTYVQSLPESEGGFNAHGNSYASFDEAFDAAYAVIRKPE</sequence>
<keyword evidence="1" id="KW-0175">Coiled coil</keyword>
<accession>A0A418WV66</accession>
<comment type="caution">
    <text evidence="2">The sequence shown here is derived from an EMBL/GenBank/DDBJ whole genome shotgun (WGS) entry which is preliminary data.</text>
</comment>
<dbReference type="Proteomes" id="UP000285190">
    <property type="component" value="Unassembled WGS sequence"/>
</dbReference>
<dbReference type="EMBL" id="QYUN01000003">
    <property type="protein sequence ID" value="RJF96604.1"/>
    <property type="molecule type" value="Genomic_DNA"/>
</dbReference>